<keyword evidence="2" id="KW-0472">Membrane</keyword>
<dbReference type="GO" id="GO:0000136">
    <property type="term" value="C:mannan polymerase complex"/>
    <property type="evidence" value="ECO:0007669"/>
    <property type="project" value="TreeGrafter"/>
</dbReference>
<dbReference type="GO" id="GO:0006487">
    <property type="term" value="P:protein N-linked glycosylation"/>
    <property type="evidence" value="ECO:0007669"/>
    <property type="project" value="TreeGrafter"/>
</dbReference>
<dbReference type="PANTHER" id="PTHR31834">
    <property type="entry name" value="INITIATION-SPECIFIC ALPHA-1,6-MANNOSYLTRANSFERASE"/>
    <property type="match status" value="1"/>
</dbReference>
<dbReference type="Pfam" id="PF04488">
    <property type="entry name" value="Gly_transf_sug"/>
    <property type="match status" value="1"/>
</dbReference>
<dbReference type="InterPro" id="IPR039367">
    <property type="entry name" value="Och1-like"/>
</dbReference>
<dbReference type="InterPro" id="IPR007577">
    <property type="entry name" value="GlycoTrfase_DXD_sugar-bd_CS"/>
</dbReference>
<dbReference type="OrthoDB" id="409543at2759"/>
<comment type="caution">
    <text evidence="3">The sequence shown here is derived from an EMBL/GenBank/DDBJ whole genome shotgun (WGS) entry which is preliminary data.</text>
</comment>
<dbReference type="AlphaFoldDB" id="A0A0A8LDC8"/>
<dbReference type="Proteomes" id="UP000031516">
    <property type="component" value="Unassembled WGS sequence"/>
</dbReference>
<dbReference type="SUPFAM" id="SSF53448">
    <property type="entry name" value="Nucleotide-diphospho-sugar transferases"/>
    <property type="match status" value="1"/>
</dbReference>
<evidence type="ECO:0000313" key="4">
    <source>
        <dbReference type="Proteomes" id="UP000031516"/>
    </source>
</evidence>
<proteinExistence type="inferred from homology"/>
<keyword evidence="2" id="KW-0812">Transmembrane</keyword>
<dbReference type="GO" id="GO:0000009">
    <property type="term" value="F:alpha-1,6-mannosyltransferase activity"/>
    <property type="evidence" value="ECO:0007669"/>
    <property type="project" value="InterPro"/>
</dbReference>
<comment type="similarity">
    <text evidence="1">Belongs to the glycosyltransferase 32 family.</text>
</comment>
<dbReference type="InterPro" id="IPR029044">
    <property type="entry name" value="Nucleotide-diphossugar_trans"/>
</dbReference>
<organism evidence="3 4">
    <name type="scientific">Kluyveromyces dobzhanskii CBS 2104</name>
    <dbReference type="NCBI Taxonomy" id="1427455"/>
    <lineage>
        <taxon>Eukaryota</taxon>
        <taxon>Fungi</taxon>
        <taxon>Dikarya</taxon>
        <taxon>Ascomycota</taxon>
        <taxon>Saccharomycotina</taxon>
        <taxon>Saccharomycetes</taxon>
        <taxon>Saccharomycetales</taxon>
        <taxon>Saccharomycetaceae</taxon>
        <taxon>Kluyveromyces</taxon>
    </lineage>
</organism>
<dbReference type="EMBL" id="CCBQ010000047">
    <property type="protein sequence ID" value="CDO96373.1"/>
    <property type="molecule type" value="Genomic_DNA"/>
</dbReference>
<keyword evidence="2" id="KW-1133">Transmembrane helix</keyword>
<evidence type="ECO:0000256" key="2">
    <source>
        <dbReference type="SAM" id="Phobius"/>
    </source>
</evidence>
<protein>
    <submittedName>
        <fullName evidence="3">WGS project CCBQ000000000 data, contig 00058</fullName>
    </submittedName>
</protein>
<evidence type="ECO:0000256" key="1">
    <source>
        <dbReference type="ARBA" id="ARBA00009003"/>
    </source>
</evidence>
<feature type="transmembrane region" description="Helical" evidence="2">
    <location>
        <begin position="12"/>
        <end position="30"/>
    </location>
</feature>
<dbReference type="PANTHER" id="PTHR31834:SF1">
    <property type="entry name" value="INITIATION-SPECIFIC ALPHA-1,6-MANNOSYLTRANSFERASE"/>
    <property type="match status" value="1"/>
</dbReference>
<dbReference type="Gene3D" id="3.90.550.20">
    <property type="match status" value="1"/>
</dbReference>
<reference evidence="3 4" key="1">
    <citation type="submission" date="2014-03" db="EMBL/GenBank/DDBJ databases">
        <title>The genome of Kluyveromyces dobzhanskii.</title>
        <authorList>
            <person name="Nystedt B."/>
            <person name="Astrom S."/>
        </authorList>
    </citation>
    <scope>NUCLEOTIDE SEQUENCE [LARGE SCALE GENOMIC DNA]</scope>
    <source>
        <strain evidence="3 4">CBS 2104</strain>
    </source>
</reference>
<accession>A0A0A8LDC8</accession>
<evidence type="ECO:0000313" key="3">
    <source>
        <dbReference type="EMBL" id="CDO96373.1"/>
    </source>
</evidence>
<gene>
    <name evidence="3" type="ORF">KLDO_g4578</name>
</gene>
<sequence length="453" mass="51913">MGLPKISRRTRYVVVIVITLYVLVSVQWNTARVNHDFFNSIGTLLPSTARVDDLNLKKLQPVDASRADDQLMDLRVQLASQFPYDPTLPIPKKVWQTWKTDSSDKSFPRNFFKCQSVWKTLSEAETPHHQYQLITDDQMVPLLKQMYGGVPQVIRAFESLPIPILKADFFRYLILYARGGIYSDMDTFPLRPLSTWPSTSSSFLSSLKNPLKYGNSMESVDTKTPAEPGLVIGIEADPDRSDWAKWYARRIQFCQWTMQSKPGHPLLRELITNITATTLESVADLKSSLPLDDIETTKELADDYNVNMRDKRRFDKHYKHQQKKTAKNIDGTDIMNWTGPGIFSDVVFQYLNNLIQKNDDILMFNENLDVANKGNSDGDSTTKFYKDIVKHLQDVKPSLFWGFFSLITEPILVDDVMVLPITSFSPGVRTMGAKDDNDRMAFVKHIFEGSWKD</sequence>
<name>A0A0A8LDC8_9SACH</name>
<keyword evidence="4" id="KW-1185">Reference proteome</keyword>